<dbReference type="AlphaFoldDB" id="A0A0L6VJ91"/>
<proteinExistence type="predicted"/>
<reference evidence="2 3" key="1">
    <citation type="submission" date="2015-08" db="EMBL/GenBank/DDBJ databases">
        <title>Next Generation Sequencing and Analysis of the Genome of Puccinia sorghi L Schw, the Causal Agent of Maize Common Rust.</title>
        <authorList>
            <person name="Rochi L."/>
            <person name="Burguener G."/>
            <person name="Darino M."/>
            <person name="Turjanski A."/>
            <person name="Kreff E."/>
            <person name="Dieguez M.J."/>
            <person name="Sacco F."/>
        </authorList>
    </citation>
    <scope>NUCLEOTIDE SEQUENCE [LARGE SCALE GENOMIC DNA]</scope>
    <source>
        <strain evidence="2 3">RO10H11247</strain>
    </source>
</reference>
<gene>
    <name evidence="2" type="ORF">VP01_1526g2</name>
</gene>
<feature type="region of interest" description="Disordered" evidence="1">
    <location>
        <begin position="68"/>
        <end position="87"/>
    </location>
</feature>
<evidence type="ECO:0000313" key="3">
    <source>
        <dbReference type="Proteomes" id="UP000037035"/>
    </source>
</evidence>
<dbReference type="Proteomes" id="UP000037035">
    <property type="component" value="Unassembled WGS sequence"/>
</dbReference>
<dbReference type="OrthoDB" id="2517477at2759"/>
<evidence type="ECO:0000256" key="1">
    <source>
        <dbReference type="SAM" id="MobiDB-lite"/>
    </source>
</evidence>
<dbReference type="STRING" id="27349.A0A0L6VJ91"/>
<name>A0A0L6VJ91_9BASI</name>
<dbReference type="EMBL" id="LAVV01005853">
    <property type="protein sequence ID" value="KNZ60632.1"/>
    <property type="molecule type" value="Genomic_DNA"/>
</dbReference>
<sequence>MKINKQYTKDLELLIPAYIHYVQFLQQARHKREKNNSESFVPMKNGTFQLRGANLKLTLAQRLPKHYQNDLTQHEYEGKDNSDLCQR</sequence>
<keyword evidence="3" id="KW-1185">Reference proteome</keyword>
<accession>A0A0L6VJ91</accession>
<comment type="caution">
    <text evidence="2">The sequence shown here is derived from an EMBL/GenBank/DDBJ whole genome shotgun (WGS) entry which is preliminary data.</text>
</comment>
<protein>
    <submittedName>
        <fullName evidence="2">Uncharacterized protein</fullName>
    </submittedName>
</protein>
<feature type="compositionally biased region" description="Basic and acidic residues" evidence="1">
    <location>
        <begin position="72"/>
        <end position="87"/>
    </location>
</feature>
<organism evidence="2 3">
    <name type="scientific">Puccinia sorghi</name>
    <dbReference type="NCBI Taxonomy" id="27349"/>
    <lineage>
        <taxon>Eukaryota</taxon>
        <taxon>Fungi</taxon>
        <taxon>Dikarya</taxon>
        <taxon>Basidiomycota</taxon>
        <taxon>Pucciniomycotina</taxon>
        <taxon>Pucciniomycetes</taxon>
        <taxon>Pucciniales</taxon>
        <taxon>Pucciniaceae</taxon>
        <taxon>Puccinia</taxon>
    </lineage>
</organism>
<dbReference type="VEuPathDB" id="FungiDB:VP01_1526g2"/>
<evidence type="ECO:0000313" key="2">
    <source>
        <dbReference type="EMBL" id="KNZ60632.1"/>
    </source>
</evidence>